<accession>A0ABX0IV60</accession>
<reference evidence="2 3" key="3">
    <citation type="submission" date="2020-02" db="EMBL/GenBank/DDBJ databases">
        <title>Flavobacterium profundi sp. nov., isolated from a deep-sea seamount.</title>
        <authorList>
            <person name="Zhang D.-C."/>
        </authorList>
    </citation>
    <scope>NUCLEOTIDE SEQUENCE [LARGE SCALE GENOMIC DNA]</scope>
    <source>
        <strain evidence="2 3">EC11</strain>
    </source>
</reference>
<keyword evidence="2" id="KW-0378">Hydrolase</keyword>
<gene>
    <name evidence="2" type="ORF">FIA58_008315</name>
</gene>
<dbReference type="EMBL" id="VEVQ02000004">
    <property type="protein sequence ID" value="NHN25680.1"/>
    <property type="molecule type" value="Genomic_DNA"/>
</dbReference>
<evidence type="ECO:0000313" key="2">
    <source>
        <dbReference type="EMBL" id="NHN25680.1"/>
    </source>
</evidence>
<organism evidence="2 3">
    <name type="scientific">Flavobacterium jejuense</name>
    <dbReference type="NCBI Taxonomy" id="1544455"/>
    <lineage>
        <taxon>Bacteria</taxon>
        <taxon>Pseudomonadati</taxon>
        <taxon>Bacteroidota</taxon>
        <taxon>Flavobacteriia</taxon>
        <taxon>Flavobacteriales</taxon>
        <taxon>Flavobacteriaceae</taxon>
        <taxon>Flavobacterium</taxon>
    </lineage>
</organism>
<feature type="domain" description="DinB-like" evidence="1">
    <location>
        <begin position="36"/>
        <end position="168"/>
    </location>
</feature>
<keyword evidence="3" id="KW-1185">Reference proteome</keyword>
<dbReference type="Pfam" id="PF12867">
    <property type="entry name" value="DinB_2"/>
    <property type="match status" value="1"/>
</dbReference>
<dbReference type="NCBIfam" id="NF009807">
    <property type="entry name" value="PRK13291.1"/>
    <property type="match status" value="1"/>
</dbReference>
<dbReference type="Gene3D" id="1.20.120.450">
    <property type="entry name" value="dinb family like domain"/>
    <property type="match status" value="1"/>
</dbReference>
<dbReference type="GO" id="GO:0016787">
    <property type="term" value="F:hydrolase activity"/>
    <property type="evidence" value="ECO:0007669"/>
    <property type="project" value="UniProtKB-KW"/>
</dbReference>
<proteinExistence type="predicted"/>
<dbReference type="InterPro" id="IPR034660">
    <property type="entry name" value="DinB/YfiT-like"/>
</dbReference>
<dbReference type="InterPro" id="IPR024775">
    <property type="entry name" value="DinB-like"/>
</dbReference>
<dbReference type="SUPFAM" id="SSF109854">
    <property type="entry name" value="DinB/YfiT-like putative metalloenzymes"/>
    <property type="match status" value="1"/>
</dbReference>
<dbReference type="RefSeq" id="WP_140962016.1">
    <property type="nucleotide sequence ID" value="NZ_VEVQ02000004.1"/>
</dbReference>
<evidence type="ECO:0000313" key="3">
    <source>
        <dbReference type="Proteomes" id="UP000817854"/>
    </source>
</evidence>
<reference evidence="2 3" key="2">
    <citation type="submission" date="2019-05" db="EMBL/GenBank/DDBJ databases">
        <authorList>
            <person name="Lianzixin W."/>
        </authorList>
    </citation>
    <scope>NUCLEOTIDE SEQUENCE [LARGE SCALE GENOMIC DNA]</scope>
    <source>
        <strain evidence="2 3">EC11</strain>
    </source>
</reference>
<reference evidence="3" key="1">
    <citation type="submission" date="2019-05" db="EMBL/GenBank/DDBJ databases">
        <title>Flavobacterium profundi sp. nov., isolated from a deep-sea seamount.</title>
        <authorList>
            <person name="Zhang D.-C."/>
        </authorList>
    </citation>
    <scope>NUCLEOTIDE SEQUENCE [LARGE SCALE GENOMIC DNA]</scope>
    <source>
        <strain evidence="3">EC11</strain>
    </source>
</reference>
<evidence type="ECO:0000259" key="1">
    <source>
        <dbReference type="Pfam" id="PF12867"/>
    </source>
</evidence>
<dbReference type="Proteomes" id="UP000817854">
    <property type="component" value="Unassembled WGS sequence"/>
</dbReference>
<comment type="caution">
    <text evidence="2">The sequence shown here is derived from an EMBL/GenBank/DDBJ whole genome shotgun (WGS) entry which is preliminary data.</text>
</comment>
<protein>
    <submittedName>
        <fullName evidence="2">Metal-dependent hydrolase</fullName>
    </submittedName>
</protein>
<name>A0ABX0IV60_9FLAO</name>
<sequence length="179" mass="21230">MELEQLKYPIGPFNCPEVITDDILHSWISEIQHFPEYVVAVTNELSKEILQWKYRPYGWNIKQVVHHCADSHLNAFIRFKLALTEENPTIKPYAEDLWAELIDGTDDDISYSLLILKGLHHRWHLVLLNMDEKDWEKTYYHPESKQSFTLKSVAGLYAWHCKHHLAHIKQALLHENKFE</sequence>